<dbReference type="AlphaFoldDB" id="A0AAE0CFZ5"/>
<dbReference type="EMBL" id="LGRX02023696">
    <property type="protein sequence ID" value="KAK3254353.1"/>
    <property type="molecule type" value="Genomic_DNA"/>
</dbReference>
<reference evidence="1 2" key="1">
    <citation type="journal article" date="2015" name="Genome Biol. Evol.">
        <title>Comparative Genomics of a Bacterivorous Green Alga Reveals Evolutionary Causalities and Consequences of Phago-Mixotrophic Mode of Nutrition.</title>
        <authorList>
            <person name="Burns J.A."/>
            <person name="Paasch A."/>
            <person name="Narechania A."/>
            <person name="Kim E."/>
        </authorList>
    </citation>
    <scope>NUCLEOTIDE SEQUENCE [LARGE SCALE GENOMIC DNA]</scope>
    <source>
        <strain evidence="1 2">PLY_AMNH</strain>
    </source>
</reference>
<protein>
    <submittedName>
        <fullName evidence="1">Uncharacterized protein</fullName>
    </submittedName>
</protein>
<evidence type="ECO:0000313" key="1">
    <source>
        <dbReference type="EMBL" id="KAK3254353.1"/>
    </source>
</evidence>
<comment type="caution">
    <text evidence="1">The sequence shown here is derived from an EMBL/GenBank/DDBJ whole genome shotgun (WGS) entry which is preliminary data.</text>
</comment>
<name>A0AAE0CFZ5_9CHLO</name>
<keyword evidence="2" id="KW-1185">Reference proteome</keyword>
<accession>A0AAE0CFZ5</accession>
<sequence>MATIQAELAVQEENIETQRTWLPAAHGTLTQVNADSSGAVYFSGLQLQSSGPIGNISVSANYGDIVAPFTVELTDCLIGMMYSDGFCYPCQEGTVTFDNSSKCIECDPDKMLCSSWNKADVPNNHATPTPNVQEISYWLAPAIQNVGRDTARFPDLVYQCVRKEACPAYNLSGSGVTTATTAQRCAEGNRQDVPLCDGCEIGRVPSSPSCKCRKAASGGHCDEPARGCRGKAASGAHCGDPARGCRGKAASGAHCDAQARGCPARLPAEHTVV</sequence>
<evidence type="ECO:0000313" key="2">
    <source>
        <dbReference type="Proteomes" id="UP001190700"/>
    </source>
</evidence>
<gene>
    <name evidence="1" type="ORF">CYMTET_36431</name>
</gene>
<proteinExistence type="predicted"/>
<dbReference type="Proteomes" id="UP001190700">
    <property type="component" value="Unassembled WGS sequence"/>
</dbReference>
<organism evidence="1 2">
    <name type="scientific">Cymbomonas tetramitiformis</name>
    <dbReference type="NCBI Taxonomy" id="36881"/>
    <lineage>
        <taxon>Eukaryota</taxon>
        <taxon>Viridiplantae</taxon>
        <taxon>Chlorophyta</taxon>
        <taxon>Pyramimonadophyceae</taxon>
        <taxon>Pyramimonadales</taxon>
        <taxon>Pyramimonadaceae</taxon>
        <taxon>Cymbomonas</taxon>
    </lineage>
</organism>